<keyword evidence="1" id="KW-0472">Membrane</keyword>
<evidence type="ECO:0000313" key="2">
    <source>
        <dbReference type="EMBL" id="KAF1995178.1"/>
    </source>
</evidence>
<evidence type="ECO:0000256" key="1">
    <source>
        <dbReference type="SAM" id="Phobius"/>
    </source>
</evidence>
<dbReference type="Proteomes" id="UP000799779">
    <property type="component" value="Unassembled WGS sequence"/>
</dbReference>
<keyword evidence="3" id="KW-1185">Reference proteome</keyword>
<reference evidence="2" key="1">
    <citation type="journal article" date="2020" name="Stud. Mycol.">
        <title>101 Dothideomycetes genomes: a test case for predicting lifestyles and emergence of pathogens.</title>
        <authorList>
            <person name="Haridas S."/>
            <person name="Albert R."/>
            <person name="Binder M."/>
            <person name="Bloem J."/>
            <person name="Labutti K."/>
            <person name="Salamov A."/>
            <person name="Andreopoulos B."/>
            <person name="Baker S."/>
            <person name="Barry K."/>
            <person name="Bills G."/>
            <person name="Bluhm B."/>
            <person name="Cannon C."/>
            <person name="Castanera R."/>
            <person name="Culley D."/>
            <person name="Daum C."/>
            <person name="Ezra D."/>
            <person name="Gonzalez J."/>
            <person name="Henrissat B."/>
            <person name="Kuo A."/>
            <person name="Liang C."/>
            <person name="Lipzen A."/>
            <person name="Lutzoni F."/>
            <person name="Magnuson J."/>
            <person name="Mondo S."/>
            <person name="Nolan M."/>
            <person name="Ohm R."/>
            <person name="Pangilinan J."/>
            <person name="Park H.-J."/>
            <person name="Ramirez L."/>
            <person name="Alfaro M."/>
            <person name="Sun H."/>
            <person name="Tritt A."/>
            <person name="Yoshinaga Y."/>
            <person name="Zwiers L.-H."/>
            <person name="Turgeon B."/>
            <person name="Goodwin S."/>
            <person name="Spatafora J."/>
            <person name="Crous P."/>
            <person name="Grigoriev I."/>
        </authorList>
    </citation>
    <scope>NUCLEOTIDE SEQUENCE</scope>
    <source>
        <strain evidence="2">CBS 123094</strain>
    </source>
</reference>
<gene>
    <name evidence="2" type="ORF">P154DRAFT_624180</name>
</gene>
<sequence length="410" mass="46344">MTSERKPFLFGEWLHSVSGMPVFDLEQNATWSYSIFTTGYTRTMHLSLSFSNGNYQSNAILPMHVLSVNLWQSKYTAMRKYVNAFIYNDKNTVTLRMDTWQPKTSAGDWISASPGIPYSILGVFAKVVSNSTNAYRTLDLARTNPDEFFQNGTGINVLACGIEALWEPSEYYLKEVSNVPVISAETRSSPNQYHHALITIEENWARTVFSPTKVDLSLATPYFDFRNKDKFTDDVVPMVLETLIAAVFAEGISNWVGDSSLNSEYEIVCPVDFDRADNKCNRYQFSLSVFGTALGNWRGAKTAEVLPVILSMITLLLYSAFVIVKMMNFSGYGRAITTWDTSAELVALALQSDPPAHLKNTAVGIERNATYQEPVGVRVNTVTDRLEMVFKNDEMRHRKKFRKIRVDKAY</sequence>
<dbReference type="EMBL" id="ML977644">
    <property type="protein sequence ID" value="KAF1995178.1"/>
    <property type="molecule type" value="Genomic_DNA"/>
</dbReference>
<proteinExistence type="predicted"/>
<feature type="transmembrane region" description="Helical" evidence="1">
    <location>
        <begin position="305"/>
        <end position="324"/>
    </location>
</feature>
<dbReference type="AlphaFoldDB" id="A0A6A5W2E0"/>
<evidence type="ECO:0000313" key="3">
    <source>
        <dbReference type="Proteomes" id="UP000799779"/>
    </source>
</evidence>
<keyword evidence="1" id="KW-0812">Transmembrane</keyword>
<organism evidence="2 3">
    <name type="scientific">Amniculicola lignicola CBS 123094</name>
    <dbReference type="NCBI Taxonomy" id="1392246"/>
    <lineage>
        <taxon>Eukaryota</taxon>
        <taxon>Fungi</taxon>
        <taxon>Dikarya</taxon>
        <taxon>Ascomycota</taxon>
        <taxon>Pezizomycotina</taxon>
        <taxon>Dothideomycetes</taxon>
        <taxon>Pleosporomycetidae</taxon>
        <taxon>Pleosporales</taxon>
        <taxon>Amniculicolaceae</taxon>
        <taxon>Amniculicola</taxon>
    </lineage>
</organism>
<accession>A0A6A5W2E0</accession>
<keyword evidence="1" id="KW-1133">Transmembrane helix</keyword>
<protein>
    <submittedName>
        <fullName evidence="2">Uncharacterized protein</fullName>
    </submittedName>
</protein>
<dbReference type="OrthoDB" id="5342924at2759"/>
<name>A0A6A5W2E0_9PLEO</name>